<dbReference type="Gene3D" id="3.90.70.10">
    <property type="entry name" value="Cysteine proteinases"/>
    <property type="match status" value="1"/>
</dbReference>
<dbReference type="Pfam" id="PF00648">
    <property type="entry name" value="Peptidase_C2"/>
    <property type="match status" value="1"/>
</dbReference>
<dbReference type="PANTHER" id="PTHR10183">
    <property type="entry name" value="CALPAIN"/>
    <property type="match status" value="1"/>
</dbReference>
<reference evidence="5 6" key="1">
    <citation type="journal article" date="2021" name="MBio">
        <title>A New Model Trypanosomatid, Novymonas esmeraldas: Genomic Perception of Its 'Candidatus Pandoraea novymonadis' Endosymbiont.</title>
        <authorList>
            <person name="Zakharova A."/>
            <person name="Saura A."/>
            <person name="Butenko A."/>
            <person name="Podesvova L."/>
            <person name="Warmusova S."/>
            <person name="Kostygov A.Y."/>
            <person name="Nenarokova A."/>
            <person name="Lukes J."/>
            <person name="Opperdoes F.R."/>
            <person name="Yurchenko V."/>
        </authorList>
    </citation>
    <scope>NUCLEOTIDE SEQUENCE [LARGE SCALE GENOMIC DNA]</scope>
    <source>
        <strain evidence="5 6">E262AT.01</strain>
    </source>
</reference>
<dbReference type="PROSITE" id="PS50203">
    <property type="entry name" value="CALPAIN_CAT"/>
    <property type="match status" value="1"/>
</dbReference>
<dbReference type="PANTHER" id="PTHR10183:SF423">
    <property type="entry name" value="LEUCINE-RICH REPEAT PROTEIN (LRRP)"/>
    <property type="match status" value="1"/>
</dbReference>
<dbReference type="SMART" id="SM00230">
    <property type="entry name" value="CysPc"/>
    <property type="match status" value="1"/>
</dbReference>
<evidence type="ECO:0000256" key="3">
    <source>
        <dbReference type="SAM" id="MobiDB-lite"/>
    </source>
</evidence>
<comment type="caution">
    <text evidence="5">The sequence shown here is derived from an EMBL/GenBank/DDBJ whole genome shotgun (WGS) entry which is preliminary data.</text>
</comment>
<feature type="compositionally biased region" description="Low complexity" evidence="3">
    <location>
        <begin position="69"/>
        <end position="92"/>
    </location>
</feature>
<dbReference type="InterPro" id="IPR022684">
    <property type="entry name" value="Calpain_cysteine_protease"/>
</dbReference>
<evidence type="ECO:0000256" key="1">
    <source>
        <dbReference type="PIRSR" id="PIRSR622684-1"/>
    </source>
</evidence>
<feature type="region of interest" description="Disordered" evidence="3">
    <location>
        <begin position="28"/>
        <end position="103"/>
    </location>
</feature>
<evidence type="ECO:0000313" key="6">
    <source>
        <dbReference type="Proteomes" id="UP001430356"/>
    </source>
</evidence>
<name>A0AAW0EY52_9TRYP</name>
<dbReference type="AlphaFoldDB" id="A0AAW0EY52"/>
<feature type="region of interest" description="Disordered" evidence="3">
    <location>
        <begin position="121"/>
        <end position="169"/>
    </location>
</feature>
<dbReference type="EMBL" id="JAECZO010000117">
    <property type="protein sequence ID" value="KAK7197733.1"/>
    <property type="molecule type" value="Genomic_DNA"/>
</dbReference>
<feature type="domain" description="Calpain catalytic" evidence="4">
    <location>
        <begin position="478"/>
        <end position="892"/>
    </location>
</feature>
<proteinExistence type="predicted"/>
<feature type="region of interest" description="Disordered" evidence="3">
    <location>
        <begin position="201"/>
        <end position="231"/>
    </location>
</feature>
<feature type="compositionally biased region" description="Low complexity" evidence="3">
    <location>
        <begin position="28"/>
        <end position="51"/>
    </location>
</feature>
<dbReference type="InterPro" id="IPR038765">
    <property type="entry name" value="Papain-like_cys_pep_sf"/>
</dbReference>
<dbReference type="SUPFAM" id="SSF101601">
    <property type="entry name" value="Smp-1-like"/>
    <property type="match status" value="1"/>
</dbReference>
<dbReference type="SUPFAM" id="SSF54001">
    <property type="entry name" value="Cysteine proteinases"/>
    <property type="match status" value="1"/>
</dbReference>
<feature type="active site" evidence="1">
    <location>
        <position position="804"/>
    </location>
</feature>
<evidence type="ECO:0000313" key="5">
    <source>
        <dbReference type="EMBL" id="KAK7197733.1"/>
    </source>
</evidence>
<comment type="caution">
    <text evidence="2">Lacks conserved residue(s) required for the propagation of feature annotation.</text>
</comment>
<dbReference type="Gene3D" id="2.60.40.1180">
    <property type="entry name" value="Golgi alpha-mannosidase II"/>
    <property type="match status" value="1"/>
</dbReference>
<dbReference type="InterPro" id="IPR013780">
    <property type="entry name" value="Glyco_hydro_b"/>
</dbReference>
<evidence type="ECO:0000259" key="4">
    <source>
        <dbReference type="PROSITE" id="PS50203"/>
    </source>
</evidence>
<accession>A0AAW0EY52</accession>
<protein>
    <submittedName>
        <fullName evidence="5">Calpain-like cysteine peptidase</fullName>
    </submittedName>
</protein>
<gene>
    <name evidence="5" type="ORF">NESM_000725500</name>
</gene>
<keyword evidence="6" id="KW-1185">Reference proteome</keyword>
<organism evidence="5 6">
    <name type="scientific">Novymonas esmeraldas</name>
    <dbReference type="NCBI Taxonomy" id="1808958"/>
    <lineage>
        <taxon>Eukaryota</taxon>
        <taxon>Discoba</taxon>
        <taxon>Euglenozoa</taxon>
        <taxon>Kinetoplastea</taxon>
        <taxon>Metakinetoplastina</taxon>
        <taxon>Trypanosomatida</taxon>
        <taxon>Trypanosomatidae</taxon>
        <taxon>Novymonas</taxon>
    </lineage>
</organism>
<dbReference type="InterPro" id="IPR001300">
    <property type="entry name" value="Peptidase_C2_calpain_cat"/>
</dbReference>
<dbReference type="InterPro" id="IPR036310">
    <property type="entry name" value="Smp-1-like_sf"/>
</dbReference>
<dbReference type="Proteomes" id="UP001430356">
    <property type="component" value="Unassembled WGS sequence"/>
</dbReference>
<dbReference type="GO" id="GO:0006508">
    <property type="term" value="P:proteolysis"/>
    <property type="evidence" value="ECO:0007669"/>
    <property type="project" value="InterPro"/>
</dbReference>
<evidence type="ECO:0000256" key="2">
    <source>
        <dbReference type="PROSITE-ProRule" id="PRU00239"/>
    </source>
</evidence>
<sequence>MGAAASLSCTSSAHEAYLLPRRRYHVAPLPTSPARRTATRSRAASQTDAARGTQSYAAVGQHTGRGEPASLSSSASSLPSASVSSSNAPNAVGTPRTSRTAPAIHDGSAAVAATVGVSPASGGGVRDGGRPGPAVSANRPVLTSATAPARLREREPNKNGRNVGTGLGNEGEAALDERMAVLLTALMKPYCCLYQRVCSTSATPDASPPSPAVPTARDANDRPGSAAAGCQDAAHGEVDPWALAPLLEPLVLGSSAAAAESTSGGEKRAPRPAATAATAAFVAWVPSMTACFDEGLLYKVAWTRRTNAAGAKEAQAGADARVLWCFFNATRVYTMEIEVCFPATPARAGADALPLQALGTTQLEWVDGEEESSALPWYQCRRLVARATCPPRCCIAFVEGIIGPFRTTIRAVPHLGAVSPAMLFPTTLAATWRARLETEVRRLPRAYDAEEVSSSSSPRRDGAAAEACLAACVAAGIPFVDTAFLAGEAALRVDAVHRSGSLVPVATPLTSPLSTYTPSSTLGLVEEEEEDGVPVWARASDLVRRLFGVPSTHAALDPHVFLLPLSPVVIEPGELGDSWVVGAMATVAEHPHFLLRMFRHPVCPLRGIEEQRVGAYRVTLNLRGWWCSVVVDDYLAVAEGCGAYPRYAHSRRDARELWVSLLEKAYAKVRGGYANIVAGDPLVALRDFTGWPSAHYDISHFHDIAVASSSFASRLMRYDRHGFQVVLHTATHLDADMVSWPTDTVVSPTEAALPGAVETPRRVSASDPSAAVGLAAGMVYPVMRILQFSTNPFRAELTLLQVRNPWGDVTAWKGRWRCGSPQWAEWPQVAAACHMERHPRHTGDRSVVSPARETHDSLQSAGQPASADSAVCACRRQQYIWVEWSEVHRFFSGCGVVFRLAQHNDYRVRGVFNGACPSVCLRVTVSARTFVGAMLSTADAQETGPSTDASANDASAYPPIMLTLAREGGGTLHLVRNSQLDPDNPTARFTFMQTRDASLFYLLTPEDSPYWFIPRLLAAAPRNTSGADAVHGTSTPATAAAVPQPPPRPYVLGFFQRERAGEDGNRVEFYHLPPTSPAFRNSTVFSLDDDVRAVSATFQVKPPRAAFPRTYMHTEVSEREATVVDEFGGDARPRARGT</sequence>
<dbReference type="GO" id="GO:0004198">
    <property type="term" value="F:calcium-dependent cysteine-type endopeptidase activity"/>
    <property type="evidence" value="ECO:0007669"/>
    <property type="project" value="InterPro"/>
</dbReference>